<gene>
    <name evidence="1" type="ORF">V3C41_02035</name>
</gene>
<evidence type="ECO:0000313" key="1">
    <source>
        <dbReference type="EMBL" id="MEO3939845.1"/>
    </source>
</evidence>
<proteinExistence type="predicted"/>
<protein>
    <submittedName>
        <fullName evidence="1">Uncharacterized protein</fullName>
    </submittedName>
</protein>
<dbReference type="EMBL" id="JBBMFV010000004">
    <property type="protein sequence ID" value="MEO3939845.1"/>
    <property type="molecule type" value="Genomic_DNA"/>
</dbReference>
<reference evidence="1 2" key="1">
    <citation type="journal article" date="2024" name="Appl. Microbiol. Biotechnol.">
        <title>Biosynthetic gene clusters with biotechnological applications in novel Antarctic isolates from Actinomycetota.</title>
        <authorList>
            <person name="Bruna P."/>
            <person name="Nunez-Montero K."/>
            <person name="Contreras M.J."/>
            <person name="Leal K."/>
            <person name="Garcia M."/>
            <person name="Abanto M."/>
            <person name="Barrientos L."/>
        </authorList>
    </citation>
    <scope>NUCLEOTIDE SEQUENCE [LARGE SCALE GENOMIC DNA]</scope>
    <source>
        <strain evidence="1 2">Se16.17</strain>
    </source>
</reference>
<comment type="caution">
    <text evidence="1">The sequence shown here is derived from an EMBL/GenBank/DDBJ whole genome shotgun (WGS) entry which is preliminary data.</text>
</comment>
<evidence type="ECO:0000313" key="2">
    <source>
        <dbReference type="Proteomes" id="UP001448614"/>
    </source>
</evidence>
<keyword evidence="2" id="KW-1185">Reference proteome</keyword>
<organism evidence="1 2">
    <name type="scientific">Paenarthrobacter nicotinovorans</name>
    <name type="common">Arthrobacter nicotinovorans</name>
    <dbReference type="NCBI Taxonomy" id="29320"/>
    <lineage>
        <taxon>Bacteria</taxon>
        <taxon>Bacillati</taxon>
        <taxon>Actinomycetota</taxon>
        <taxon>Actinomycetes</taxon>
        <taxon>Micrococcales</taxon>
        <taxon>Micrococcaceae</taxon>
        <taxon>Paenarthrobacter</taxon>
    </lineage>
</organism>
<dbReference type="RefSeq" id="WP_347781718.1">
    <property type="nucleotide sequence ID" value="NZ_JBBMFV010000004.1"/>
</dbReference>
<dbReference type="Proteomes" id="UP001448614">
    <property type="component" value="Unassembled WGS sequence"/>
</dbReference>
<sequence length="383" mass="42156">MPLIVEAMVGSEEDPAVQRLIDAFGGHPGAAKEWLVGEPAYLSRRLQFASGSEIIMHDDAVVAVVLHAAPTGFAANGFNLSQWIRGLDKNATLADLKAAIDAPRTLGGMGFMLDGAYAEPSFKNNRGWNDPGNLLSISFTVEAPQRACRPEDDDCPSCSDLLVRAKAPDSGVYVEQTIAALAKAAAAGLIIESPRWVPLADLHALHASRLMERVESQLSCTACKRIICLTLYRESPATFEYTVFNEARQRPLEAIPPVEQWGDDLRLAQDRDAMHYVDHQPGSWFLVEKQGTLFLEARYWRNSMVDSSALIRLDQAETDSYRAGGHDYLSELVHQIDKSGPHTDGSPYFQRDLYRGPDSATLSKCFAAAIVNHTWIAEQRRGS</sequence>
<name>A0ABV0GMX9_PAENI</name>
<accession>A0ABV0GMX9</accession>